<feature type="transmembrane region" description="Helical" evidence="2">
    <location>
        <begin position="202"/>
        <end position="220"/>
    </location>
</feature>
<feature type="transmembrane region" description="Helical" evidence="2">
    <location>
        <begin position="227"/>
        <end position="244"/>
    </location>
</feature>
<evidence type="ECO:0000256" key="1">
    <source>
        <dbReference type="SAM" id="MobiDB-lite"/>
    </source>
</evidence>
<evidence type="ECO:0000256" key="2">
    <source>
        <dbReference type="SAM" id="Phobius"/>
    </source>
</evidence>
<evidence type="ECO:0000313" key="4">
    <source>
        <dbReference type="Proteomes" id="UP000234752"/>
    </source>
</evidence>
<reference evidence="3 4" key="1">
    <citation type="submission" date="2017-12" db="EMBL/GenBank/DDBJ databases">
        <title>Genomes of bacteria within cyanobacterial aggregates.</title>
        <authorList>
            <person name="Cai H."/>
        </authorList>
    </citation>
    <scope>NUCLEOTIDE SEQUENCE [LARGE SCALE GENOMIC DNA]</scope>
    <source>
        <strain evidence="3 4">TH16</strain>
    </source>
</reference>
<feature type="transmembrane region" description="Helical" evidence="2">
    <location>
        <begin position="151"/>
        <end position="171"/>
    </location>
</feature>
<keyword evidence="2" id="KW-0472">Membrane</keyword>
<feature type="compositionally biased region" description="Basic and acidic residues" evidence="1">
    <location>
        <begin position="442"/>
        <end position="453"/>
    </location>
</feature>
<name>A0A2K9NDQ4_9PROT</name>
<dbReference type="OrthoDB" id="7375587at2"/>
<feature type="region of interest" description="Disordered" evidence="1">
    <location>
        <begin position="435"/>
        <end position="471"/>
    </location>
</feature>
<dbReference type="AlphaFoldDB" id="A0A2K9NDQ4"/>
<keyword evidence="2" id="KW-0812">Transmembrane</keyword>
<keyword evidence="4" id="KW-1185">Reference proteome</keyword>
<feature type="transmembrane region" description="Helical" evidence="2">
    <location>
        <begin position="118"/>
        <end position="139"/>
    </location>
</feature>
<proteinExistence type="predicted"/>
<feature type="transmembrane region" description="Helical" evidence="2">
    <location>
        <begin position="390"/>
        <end position="408"/>
    </location>
</feature>
<feature type="transmembrane region" description="Helical" evidence="2">
    <location>
        <begin position="273"/>
        <end position="293"/>
    </location>
</feature>
<dbReference type="EMBL" id="CP025611">
    <property type="protein sequence ID" value="AUN31280.1"/>
    <property type="molecule type" value="Genomic_DNA"/>
</dbReference>
<feature type="transmembrane region" description="Helical" evidence="2">
    <location>
        <begin position="250"/>
        <end position="266"/>
    </location>
</feature>
<feature type="transmembrane region" description="Helical" evidence="2">
    <location>
        <begin position="354"/>
        <end position="378"/>
    </location>
</feature>
<dbReference type="RefSeq" id="WP_102112887.1">
    <property type="nucleotide sequence ID" value="NZ_BMGN01000005.1"/>
</dbReference>
<organism evidence="3 4">
    <name type="scientific">Niveispirillum cyanobacteriorum</name>
    <dbReference type="NCBI Taxonomy" id="1612173"/>
    <lineage>
        <taxon>Bacteria</taxon>
        <taxon>Pseudomonadati</taxon>
        <taxon>Pseudomonadota</taxon>
        <taxon>Alphaproteobacteria</taxon>
        <taxon>Rhodospirillales</taxon>
        <taxon>Azospirillaceae</taxon>
        <taxon>Niveispirillum</taxon>
    </lineage>
</organism>
<evidence type="ECO:0000313" key="3">
    <source>
        <dbReference type="EMBL" id="AUN31280.1"/>
    </source>
</evidence>
<gene>
    <name evidence="3" type="ORF">C0V82_14315</name>
</gene>
<dbReference type="KEGG" id="ncb:C0V82_14315"/>
<keyword evidence="2" id="KW-1133">Transmembrane helix</keyword>
<sequence>MSDAITLAGPGGHPRTLPVPVTEAGNVDVAGLVRVFAVCGALYLGIYALEAPARYGLYLAGQDSLILLRDGLILGPLLALCMAHAAQLRLHPVMAAFGIAMGFHGLVLMGTMGSPLGVAYGVKVLVNLLFGFFVAALFVAPGGRVLRFFALMWAVIMIGICLDKAGMAFPWTGMRTMVGDLNVDVSKDWQISDPFARRVAGFTRSSIAVAAILPCLTIVLMGRLRSVLARACLALPALVGVFLTTQKGSLIAFLPVAALLCLPAGLRLTGLRAAFLGFLLLAAGLPLFTHGLHLDHGDGVFSMESLYLRIAYTWPDAWDWIARHQMLVFGVGLGGLGGPQRLYAPDAFNPADNIAVLLFAWFGLFAVIYAALAVRLALRPVTGDVRRVEAAVAILAFAAGYGVVLSVVEDQAACLFLGAALGTLWRETVPAGPALRPAGPRHAPDIMEAKDDDQPAFAASTGRGQLRSRRF</sequence>
<feature type="transmembrane region" description="Helical" evidence="2">
    <location>
        <begin position="93"/>
        <end position="112"/>
    </location>
</feature>
<protein>
    <submittedName>
        <fullName evidence="3">Uncharacterized protein</fullName>
    </submittedName>
</protein>
<accession>A0A2K9NDQ4</accession>
<dbReference type="Proteomes" id="UP000234752">
    <property type="component" value="Chromosome eg_1"/>
</dbReference>